<evidence type="ECO:0000256" key="3">
    <source>
        <dbReference type="ARBA" id="ARBA00022475"/>
    </source>
</evidence>
<evidence type="ECO:0000256" key="7">
    <source>
        <dbReference type="SAM" id="Phobius"/>
    </source>
</evidence>
<organism evidence="9 10">
    <name type="scientific">Nocardia iowensis</name>
    <dbReference type="NCBI Taxonomy" id="204891"/>
    <lineage>
        <taxon>Bacteria</taxon>
        <taxon>Bacillati</taxon>
        <taxon>Actinomycetota</taxon>
        <taxon>Actinomycetes</taxon>
        <taxon>Mycobacteriales</taxon>
        <taxon>Nocardiaceae</taxon>
        <taxon>Nocardia</taxon>
    </lineage>
</organism>
<keyword evidence="2" id="KW-0813">Transport</keyword>
<keyword evidence="3" id="KW-1003">Cell membrane</keyword>
<comment type="subcellular location">
    <subcellularLocation>
        <location evidence="1">Cell membrane</location>
        <topology evidence="1">Multi-pass membrane protein</topology>
    </subcellularLocation>
</comment>
<feature type="transmembrane region" description="Helical" evidence="7">
    <location>
        <begin position="56"/>
        <end position="76"/>
    </location>
</feature>
<dbReference type="InterPro" id="IPR011701">
    <property type="entry name" value="MFS"/>
</dbReference>
<dbReference type="CDD" id="cd17321">
    <property type="entry name" value="MFS_MMR_MDR_like"/>
    <property type="match status" value="1"/>
</dbReference>
<evidence type="ECO:0000259" key="8">
    <source>
        <dbReference type="PROSITE" id="PS50850"/>
    </source>
</evidence>
<feature type="transmembrane region" description="Helical" evidence="7">
    <location>
        <begin position="113"/>
        <end position="134"/>
    </location>
</feature>
<dbReference type="InterPro" id="IPR020846">
    <property type="entry name" value="MFS_dom"/>
</dbReference>
<feature type="transmembrane region" description="Helical" evidence="7">
    <location>
        <begin position="366"/>
        <end position="392"/>
    </location>
</feature>
<protein>
    <submittedName>
        <fullName evidence="9">MFS transporter</fullName>
    </submittedName>
</protein>
<feature type="transmembrane region" description="Helical" evidence="7">
    <location>
        <begin position="208"/>
        <end position="227"/>
    </location>
</feature>
<dbReference type="RefSeq" id="WP_218471556.1">
    <property type="nucleotide sequence ID" value="NZ_BAABJN010000006.1"/>
</dbReference>
<name>A0ABX8RM33_NOCIO</name>
<keyword evidence="10" id="KW-1185">Reference proteome</keyword>
<evidence type="ECO:0000256" key="6">
    <source>
        <dbReference type="ARBA" id="ARBA00023136"/>
    </source>
</evidence>
<keyword evidence="6 7" id="KW-0472">Membrane</keyword>
<keyword evidence="5 7" id="KW-1133">Transmembrane helix</keyword>
<dbReference type="PANTHER" id="PTHR42718:SF47">
    <property type="entry name" value="METHYL VIOLOGEN RESISTANCE PROTEIN SMVA"/>
    <property type="match status" value="1"/>
</dbReference>
<accession>A0ABX8RM33</accession>
<evidence type="ECO:0000256" key="5">
    <source>
        <dbReference type="ARBA" id="ARBA00022989"/>
    </source>
</evidence>
<feature type="transmembrane region" description="Helical" evidence="7">
    <location>
        <begin position="276"/>
        <end position="301"/>
    </location>
</feature>
<evidence type="ECO:0000256" key="1">
    <source>
        <dbReference type="ARBA" id="ARBA00004651"/>
    </source>
</evidence>
<feature type="transmembrane region" description="Helical" evidence="7">
    <location>
        <begin position="239"/>
        <end position="256"/>
    </location>
</feature>
<evidence type="ECO:0000313" key="9">
    <source>
        <dbReference type="EMBL" id="QXN90689.1"/>
    </source>
</evidence>
<dbReference type="PROSITE" id="PS50850">
    <property type="entry name" value="MFS"/>
    <property type="match status" value="1"/>
</dbReference>
<evidence type="ECO:0000313" key="10">
    <source>
        <dbReference type="Proteomes" id="UP000694257"/>
    </source>
</evidence>
<evidence type="ECO:0000256" key="2">
    <source>
        <dbReference type="ARBA" id="ARBA00022448"/>
    </source>
</evidence>
<feature type="domain" description="Major facilitator superfamily (MFS) profile" evidence="8">
    <location>
        <begin position="22"/>
        <end position="507"/>
    </location>
</feature>
<keyword evidence="4 7" id="KW-0812">Transmembrane</keyword>
<feature type="transmembrane region" description="Helical" evidence="7">
    <location>
        <begin position="88"/>
        <end position="107"/>
    </location>
</feature>
<feature type="transmembrane region" description="Helical" evidence="7">
    <location>
        <begin position="172"/>
        <end position="196"/>
    </location>
</feature>
<proteinExistence type="predicted"/>
<feature type="transmembrane region" description="Helical" evidence="7">
    <location>
        <begin position="146"/>
        <end position="166"/>
    </location>
</feature>
<dbReference type="Pfam" id="PF07690">
    <property type="entry name" value="MFS_1"/>
    <property type="match status" value="1"/>
</dbReference>
<feature type="transmembrane region" description="Helical" evidence="7">
    <location>
        <begin position="20"/>
        <end position="44"/>
    </location>
</feature>
<evidence type="ECO:0000256" key="4">
    <source>
        <dbReference type="ARBA" id="ARBA00022692"/>
    </source>
</evidence>
<feature type="transmembrane region" description="Helical" evidence="7">
    <location>
        <begin position="341"/>
        <end position="360"/>
    </location>
</feature>
<reference evidence="9 10" key="1">
    <citation type="submission" date="2021-07" db="EMBL/GenBank/DDBJ databases">
        <title>Whole Genome Sequence of Nocardia Iowensis.</title>
        <authorList>
            <person name="Lamm A."/>
            <person name="Collins-Fairclough A.M."/>
            <person name="Bunk B."/>
            <person name="Sproer C."/>
        </authorList>
    </citation>
    <scope>NUCLEOTIDE SEQUENCE [LARGE SCALE GENOMIC DNA]</scope>
    <source>
        <strain evidence="9 10">NRRL 5646</strain>
    </source>
</reference>
<gene>
    <name evidence="9" type="ORF">KV110_35775</name>
</gene>
<dbReference type="EMBL" id="CP078145">
    <property type="protein sequence ID" value="QXN90689.1"/>
    <property type="molecule type" value="Genomic_DNA"/>
</dbReference>
<dbReference type="PANTHER" id="PTHR42718">
    <property type="entry name" value="MAJOR FACILITATOR SUPERFAMILY MULTIDRUG TRANSPORTER MFSC"/>
    <property type="match status" value="1"/>
</dbReference>
<feature type="transmembrane region" description="Helical" evidence="7">
    <location>
        <begin position="477"/>
        <end position="504"/>
    </location>
</feature>
<sequence length="519" mass="52724">MLGSTQQGAAPPPRAASARWIALTILVIPVVLVGMDMSVLYLAIPSIGKDLAPSSSQMLWIMDSYGFVLASLLIVMGNIGDRIGRRRLLLIGVAIFGVASAVAAFAPTTAVLIAARAAMGIGGATLMPSTLALIRNIFEDGEERTKAIGIWTAAFVGGGALGPVLGGVLLDFFSWGSVFLINVPVIVVLLVLAPFLVPEYANPVNSRFDLVGAVLLLAAILSSVYALKHSAEIAGLDRASVVSLLAGLALIAVFVLQQRRTPVPLVDATLFRNPAFLAGVVAVTVGMLAMMGPNLFFAQYLQLILDMGPFESALWMLPMTVAAAIGAMSAPPLLKAIGTPATLSVGFVISGIALLVLSASRASDGVWILLAGGMLLGLGATIVITPATESVVSEAPPDRAGAASAISETGSELGGALGIAILGSIGAAVYRLSVDVPAGLPAEASDAAEDTLAGAHQVAGQLPAEVGGALLDNARSAFASGFSVAAVAAAAIMFGLAVVVPLLARRSIKTEEVPVKTAL</sequence>
<dbReference type="Proteomes" id="UP000694257">
    <property type="component" value="Chromosome"/>
</dbReference>